<keyword evidence="3 6" id="KW-0547">Nucleotide-binding</keyword>
<dbReference type="SMART" id="SM00220">
    <property type="entry name" value="S_TKc"/>
    <property type="match status" value="1"/>
</dbReference>
<evidence type="ECO:0000256" key="3">
    <source>
        <dbReference type="ARBA" id="ARBA00022741"/>
    </source>
</evidence>
<gene>
    <name evidence="10" type="ORF">CTAYLR_001998</name>
</gene>
<keyword evidence="8" id="KW-0812">Transmembrane</keyword>
<protein>
    <recommendedName>
        <fullName evidence="9">Protein kinase domain-containing protein</fullName>
    </recommendedName>
</protein>
<feature type="transmembrane region" description="Helical" evidence="8">
    <location>
        <begin position="245"/>
        <end position="268"/>
    </location>
</feature>
<dbReference type="EMBL" id="JAQMWT010000526">
    <property type="protein sequence ID" value="KAJ8600249.1"/>
    <property type="molecule type" value="Genomic_DNA"/>
</dbReference>
<dbReference type="SUPFAM" id="SSF56112">
    <property type="entry name" value="Protein kinase-like (PK-like)"/>
    <property type="match status" value="1"/>
</dbReference>
<dbReference type="GO" id="GO:0004674">
    <property type="term" value="F:protein serine/threonine kinase activity"/>
    <property type="evidence" value="ECO:0007669"/>
    <property type="project" value="UniProtKB-KW"/>
</dbReference>
<keyword evidence="1" id="KW-0723">Serine/threonine-protein kinase</keyword>
<feature type="transmembrane region" description="Helical" evidence="8">
    <location>
        <begin position="20"/>
        <end position="47"/>
    </location>
</feature>
<organism evidence="10 11">
    <name type="scientific">Chrysophaeum taylorii</name>
    <dbReference type="NCBI Taxonomy" id="2483200"/>
    <lineage>
        <taxon>Eukaryota</taxon>
        <taxon>Sar</taxon>
        <taxon>Stramenopiles</taxon>
        <taxon>Ochrophyta</taxon>
        <taxon>Pelagophyceae</taxon>
        <taxon>Pelagomonadales</taxon>
        <taxon>Pelagomonadaceae</taxon>
        <taxon>Chrysophaeum</taxon>
    </lineage>
</organism>
<feature type="region of interest" description="Disordered" evidence="7">
    <location>
        <begin position="635"/>
        <end position="664"/>
    </location>
</feature>
<dbReference type="PROSITE" id="PS00107">
    <property type="entry name" value="PROTEIN_KINASE_ATP"/>
    <property type="match status" value="1"/>
</dbReference>
<name>A0AAD7U9B4_9STRA</name>
<dbReference type="PANTHER" id="PTHR44329:SF288">
    <property type="entry name" value="MITOGEN-ACTIVATED PROTEIN KINASE KINASE KINASE 20"/>
    <property type="match status" value="1"/>
</dbReference>
<evidence type="ECO:0000313" key="11">
    <source>
        <dbReference type="Proteomes" id="UP001230188"/>
    </source>
</evidence>
<dbReference type="Pfam" id="PF00069">
    <property type="entry name" value="Pkinase"/>
    <property type="match status" value="1"/>
</dbReference>
<dbReference type="InterPro" id="IPR008271">
    <property type="entry name" value="Ser/Thr_kinase_AS"/>
</dbReference>
<keyword evidence="8" id="KW-1133">Transmembrane helix</keyword>
<dbReference type="InterPro" id="IPR000719">
    <property type="entry name" value="Prot_kinase_dom"/>
</dbReference>
<evidence type="ECO:0000313" key="10">
    <source>
        <dbReference type="EMBL" id="KAJ8600249.1"/>
    </source>
</evidence>
<dbReference type="InterPro" id="IPR051681">
    <property type="entry name" value="Ser/Thr_Kinases-Pseudokinases"/>
</dbReference>
<evidence type="ECO:0000256" key="6">
    <source>
        <dbReference type="PROSITE-ProRule" id="PRU10141"/>
    </source>
</evidence>
<keyword evidence="8" id="KW-0472">Membrane</keyword>
<dbReference type="PANTHER" id="PTHR44329">
    <property type="entry name" value="SERINE/THREONINE-PROTEIN KINASE TNNI3K-RELATED"/>
    <property type="match status" value="1"/>
</dbReference>
<feature type="transmembrane region" description="Helical" evidence="8">
    <location>
        <begin position="204"/>
        <end position="224"/>
    </location>
</feature>
<dbReference type="Proteomes" id="UP001230188">
    <property type="component" value="Unassembled WGS sequence"/>
</dbReference>
<keyword evidence="2" id="KW-0808">Transferase</keyword>
<feature type="transmembrane region" description="Helical" evidence="8">
    <location>
        <begin position="180"/>
        <end position="198"/>
    </location>
</feature>
<dbReference type="InterPro" id="IPR017441">
    <property type="entry name" value="Protein_kinase_ATP_BS"/>
</dbReference>
<dbReference type="Pfam" id="PF07714">
    <property type="entry name" value="PK_Tyr_Ser-Thr"/>
    <property type="match status" value="1"/>
</dbReference>
<keyword evidence="11" id="KW-1185">Reference proteome</keyword>
<dbReference type="PROSITE" id="PS50011">
    <property type="entry name" value="PROTEIN_KINASE_DOM"/>
    <property type="match status" value="1"/>
</dbReference>
<evidence type="ECO:0000259" key="9">
    <source>
        <dbReference type="PROSITE" id="PS50011"/>
    </source>
</evidence>
<feature type="domain" description="Protein kinase" evidence="9">
    <location>
        <begin position="393"/>
        <end position="772"/>
    </location>
</feature>
<evidence type="ECO:0000256" key="8">
    <source>
        <dbReference type="SAM" id="Phobius"/>
    </source>
</evidence>
<accession>A0AAD7U9B4</accession>
<evidence type="ECO:0000256" key="4">
    <source>
        <dbReference type="ARBA" id="ARBA00022777"/>
    </source>
</evidence>
<feature type="region of interest" description="Disordered" evidence="7">
    <location>
        <begin position="576"/>
        <end position="605"/>
    </location>
</feature>
<dbReference type="PROSITE" id="PS00108">
    <property type="entry name" value="PROTEIN_KINASE_ST"/>
    <property type="match status" value="1"/>
</dbReference>
<keyword evidence="5 6" id="KW-0067">ATP-binding</keyword>
<dbReference type="GO" id="GO:0005524">
    <property type="term" value="F:ATP binding"/>
    <property type="evidence" value="ECO:0007669"/>
    <property type="project" value="UniProtKB-UniRule"/>
</dbReference>
<feature type="region of interest" description="Disordered" evidence="7">
    <location>
        <begin position="776"/>
        <end position="859"/>
    </location>
</feature>
<dbReference type="AlphaFoldDB" id="A0AAD7U9B4"/>
<dbReference type="InterPro" id="IPR001245">
    <property type="entry name" value="Ser-Thr/Tyr_kinase_cat_dom"/>
</dbReference>
<dbReference type="InterPro" id="IPR011009">
    <property type="entry name" value="Kinase-like_dom_sf"/>
</dbReference>
<proteinExistence type="predicted"/>
<evidence type="ECO:0000256" key="5">
    <source>
        <dbReference type="ARBA" id="ARBA00022840"/>
    </source>
</evidence>
<comment type="caution">
    <text evidence="10">The sequence shown here is derived from an EMBL/GenBank/DDBJ whole genome shotgun (WGS) entry which is preliminary data.</text>
</comment>
<keyword evidence="4" id="KW-0418">Kinase</keyword>
<evidence type="ECO:0000256" key="7">
    <source>
        <dbReference type="SAM" id="MobiDB-lite"/>
    </source>
</evidence>
<sequence length="884" mass="96476">MRGGRDEASCALFYLCVDAPVPLCCLFLALCGVSFVGSIAVVSYLLATRSLGSAVSDPITSVGVTDAVLAASLASGGVVALAQSLKTRARDVHFGVAYAAFFATCVFATVSTRLVHASVGGGGRLRRKETASPPEESKTTRIAALGSLEDVADLEARPTEDERWPGLAVALRTDTLRLRVRLTIAATYVLAALVSFAWHFAESALVVVALGACAATIASLVMCRQVALRAGASYPRAEARRVRRAISLVALAHAVRTLFVVLACIFLYSLSRRRPFCGGKRRTKGAWPLVRSTMECSLAVLGALDAVAFFSNSPWADFEEDRQRRRRERDRAAADDDGEIIIDADSPASARRQSSLELATHLPAGGGVPPGAYAPWAQSIAPLHLIRVDDAALLDAPVVGRGTFGTVRRLGAGHVSCGRQLLDAGVREVAVKSFSPYDTGDEDVEAITWVRHQLELLRTEAYRVAKLVHRRIVLSYGIAESPRLGPCLVTEYLDGGSLFDILGDERRASIFPMYRPALARRVARHVADALRYMHAVRVTHRDLKSANVLVDTERRTLHPLNFKFKVADLGTSRVLLEKPPSLAPPPRPTRVSSSSNRRSRRARRPTYRSAAILAAAKFFDFRRGFFFDRWRPGASDGKNDNSQSDGDDDDDASPAAAAASRRRGDKFLTTQVGTPLFMAPELLVRGGTVSYDRKIDVYSYAILLWEISAHRTNWYGEDPGPGCDNLFQKVLEDGRPNTDDPNFDPHLVALMRRCWHRDPLARPTFDEIHEILVQLRRRQDSKTTPPPPPPPNKKKIREGRHQESGGSQGTDDATPASRVASSMSEEEDAPRGRRYRSLPGGLTAAAAAAPPPPPPVFSPVVLDVVEHQSVVEEERKSRDDIFLP</sequence>
<reference evidence="10" key="1">
    <citation type="submission" date="2023-01" db="EMBL/GenBank/DDBJ databases">
        <title>Metagenome sequencing of chrysophaentin producing Chrysophaeum taylorii.</title>
        <authorList>
            <person name="Davison J."/>
            <person name="Bewley C."/>
        </authorList>
    </citation>
    <scope>NUCLEOTIDE SEQUENCE</scope>
    <source>
        <strain evidence="10">NIES-1699</strain>
    </source>
</reference>
<feature type="binding site" evidence="6">
    <location>
        <position position="432"/>
    </location>
    <ligand>
        <name>ATP</name>
        <dbReference type="ChEBI" id="CHEBI:30616"/>
    </ligand>
</feature>
<evidence type="ECO:0000256" key="1">
    <source>
        <dbReference type="ARBA" id="ARBA00022527"/>
    </source>
</evidence>
<feature type="transmembrane region" description="Helical" evidence="8">
    <location>
        <begin position="94"/>
        <end position="116"/>
    </location>
</feature>
<evidence type="ECO:0000256" key="2">
    <source>
        <dbReference type="ARBA" id="ARBA00022679"/>
    </source>
</evidence>
<dbReference type="Gene3D" id="1.10.510.10">
    <property type="entry name" value="Transferase(Phosphotransferase) domain 1"/>
    <property type="match status" value="2"/>
</dbReference>